<organism evidence="2 3">
    <name type="scientific">Quillaja saponaria</name>
    <name type="common">Soap bark tree</name>
    <dbReference type="NCBI Taxonomy" id="32244"/>
    <lineage>
        <taxon>Eukaryota</taxon>
        <taxon>Viridiplantae</taxon>
        <taxon>Streptophyta</taxon>
        <taxon>Embryophyta</taxon>
        <taxon>Tracheophyta</taxon>
        <taxon>Spermatophyta</taxon>
        <taxon>Magnoliopsida</taxon>
        <taxon>eudicotyledons</taxon>
        <taxon>Gunneridae</taxon>
        <taxon>Pentapetalae</taxon>
        <taxon>rosids</taxon>
        <taxon>fabids</taxon>
        <taxon>Fabales</taxon>
        <taxon>Quillajaceae</taxon>
        <taxon>Quillaja</taxon>
    </lineage>
</organism>
<dbReference type="AlphaFoldDB" id="A0AAD7QIY6"/>
<evidence type="ECO:0000313" key="3">
    <source>
        <dbReference type="Proteomes" id="UP001163823"/>
    </source>
</evidence>
<comment type="caution">
    <text evidence="2">The sequence shown here is derived from an EMBL/GenBank/DDBJ whole genome shotgun (WGS) entry which is preliminary data.</text>
</comment>
<evidence type="ECO:0000313" key="2">
    <source>
        <dbReference type="EMBL" id="KAJ7982229.1"/>
    </source>
</evidence>
<feature type="transmembrane region" description="Helical" evidence="1">
    <location>
        <begin position="87"/>
        <end position="111"/>
    </location>
</feature>
<protein>
    <submittedName>
        <fullName evidence="2">RNA/RNP complex-1-interacting phosphatase</fullName>
    </submittedName>
</protein>
<keyword evidence="1" id="KW-0472">Membrane</keyword>
<proteinExistence type="predicted"/>
<sequence length="119" mass="13670">MAALLFGHYCHSKSRSPIQKFRKRNSSKIFILLSCQNGEPVKDSGTKRKKDKAGKQMLLKFFHGFEKFGKGLKKNLSPQQKGDWKDLVLMSLSFAVYVYISQMLVCAYSAWVSMPKQSW</sequence>
<gene>
    <name evidence="2" type="ORF">O6P43_001375</name>
</gene>
<dbReference type="Proteomes" id="UP001163823">
    <property type="component" value="Chromosome 1"/>
</dbReference>
<keyword evidence="1" id="KW-1133">Transmembrane helix</keyword>
<dbReference type="KEGG" id="qsa:O6P43_001375"/>
<reference evidence="2 3" key="1">
    <citation type="journal article" date="2023" name="Science">
        <title>Elucidation of the pathway for biosynthesis of saponin adjuvants from the soapbark tree.</title>
        <authorList>
            <person name="Reed J."/>
            <person name="Orme A."/>
            <person name="El-Demerdash A."/>
            <person name="Owen C."/>
            <person name="Martin L.B.B."/>
            <person name="Misra R.C."/>
            <person name="Kikuchi S."/>
            <person name="Rejzek M."/>
            <person name="Martin A.C."/>
            <person name="Harkess A."/>
            <person name="Leebens-Mack J."/>
            <person name="Louveau T."/>
            <person name="Stephenson M.J."/>
            <person name="Osbourn A."/>
        </authorList>
    </citation>
    <scope>NUCLEOTIDE SEQUENCE [LARGE SCALE GENOMIC DNA]</scope>
    <source>
        <strain evidence="2">S10</strain>
    </source>
</reference>
<dbReference type="EMBL" id="JARAOO010000001">
    <property type="protein sequence ID" value="KAJ7982229.1"/>
    <property type="molecule type" value="Genomic_DNA"/>
</dbReference>
<evidence type="ECO:0000256" key="1">
    <source>
        <dbReference type="SAM" id="Phobius"/>
    </source>
</evidence>
<accession>A0AAD7QIY6</accession>
<name>A0AAD7QIY6_QUISA</name>
<keyword evidence="1" id="KW-0812">Transmembrane</keyword>
<keyword evidence="3" id="KW-1185">Reference proteome</keyword>